<proteinExistence type="predicted"/>
<dbReference type="AlphaFoldDB" id="A0A1C3NCK0"/>
<evidence type="ECO:0000313" key="4">
    <source>
        <dbReference type="Proteomes" id="UP000199393"/>
    </source>
</evidence>
<dbReference type="STRING" id="307121.GA0070620_5911"/>
<evidence type="ECO:0000256" key="2">
    <source>
        <dbReference type="SAM" id="Phobius"/>
    </source>
</evidence>
<sequence>MTMTVVGLVGAVAGTIAAWFRTPAALMITALGAILAVLGVGLLRDLRRPRPAARRRDITAGGLLPLYPTGDVGGDSGGGWSGGGDSGGGGS</sequence>
<keyword evidence="2" id="KW-0812">Transmembrane</keyword>
<feature type="compositionally biased region" description="Gly residues" evidence="1">
    <location>
        <begin position="71"/>
        <end position="91"/>
    </location>
</feature>
<dbReference type="PATRIC" id="fig|307121.4.peg.6018"/>
<feature type="region of interest" description="Disordered" evidence="1">
    <location>
        <begin position="62"/>
        <end position="91"/>
    </location>
</feature>
<evidence type="ECO:0000313" key="3">
    <source>
        <dbReference type="EMBL" id="SBV30316.1"/>
    </source>
</evidence>
<accession>A0A1C3NCK0</accession>
<dbReference type="Proteomes" id="UP000199393">
    <property type="component" value="Chromosome I"/>
</dbReference>
<evidence type="ECO:0000256" key="1">
    <source>
        <dbReference type="SAM" id="MobiDB-lite"/>
    </source>
</evidence>
<keyword evidence="2" id="KW-1133">Transmembrane helix</keyword>
<protein>
    <submittedName>
        <fullName evidence="3">Uncharacterized protein</fullName>
    </submittedName>
</protein>
<dbReference type="EMBL" id="LT598496">
    <property type="protein sequence ID" value="SBV30316.1"/>
    <property type="molecule type" value="Genomic_DNA"/>
</dbReference>
<reference evidence="4" key="1">
    <citation type="submission" date="2016-06" db="EMBL/GenBank/DDBJ databases">
        <authorList>
            <person name="Varghese N."/>
            <person name="Submissions Spin"/>
        </authorList>
    </citation>
    <scope>NUCLEOTIDE SEQUENCE [LARGE SCALE GENOMIC DNA]</scope>
    <source>
        <strain evidence="4">DSM 45344</strain>
    </source>
</reference>
<organism evidence="3 4">
    <name type="scientific">Micromonospora krabiensis</name>
    <dbReference type="NCBI Taxonomy" id="307121"/>
    <lineage>
        <taxon>Bacteria</taxon>
        <taxon>Bacillati</taxon>
        <taxon>Actinomycetota</taxon>
        <taxon>Actinomycetes</taxon>
        <taxon>Micromonosporales</taxon>
        <taxon>Micromonosporaceae</taxon>
        <taxon>Micromonospora</taxon>
    </lineage>
</organism>
<keyword evidence="4" id="KW-1185">Reference proteome</keyword>
<gene>
    <name evidence="3" type="ORF">GA0070620_5911</name>
</gene>
<name>A0A1C3NCK0_9ACTN</name>
<keyword evidence="2" id="KW-0472">Membrane</keyword>
<feature type="transmembrane region" description="Helical" evidence="2">
    <location>
        <begin position="27"/>
        <end position="46"/>
    </location>
</feature>